<keyword evidence="4 9" id="KW-0812">Transmembrane</keyword>
<organism evidence="10">
    <name type="scientific">Desulfomonile tiedjei</name>
    <dbReference type="NCBI Taxonomy" id="2358"/>
    <lineage>
        <taxon>Bacteria</taxon>
        <taxon>Pseudomonadati</taxon>
        <taxon>Thermodesulfobacteriota</taxon>
        <taxon>Desulfomonilia</taxon>
        <taxon>Desulfomonilales</taxon>
        <taxon>Desulfomonilaceae</taxon>
        <taxon>Desulfomonile</taxon>
    </lineage>
</organism>
<evidence type="ECO:0000256" key="5">
    <source>
        <dbReference type="ARBA" id="ARBA00022970"/>
    </source>
</evidence>
<evidence type="ECO:0000256" key="4">
    <source>
        <dbReference type="ARBA" id="ARBA00022692"/>
    </source>
</evidence>
<protein>
    <submittedName>
        <fullName evidence="10">Branched-chain amino acid ABC transporter permease</fullName>
    </submittedName>
</protein>
<keyword evidence="2" id="KW-0813">Transport</keyword>
<reference evidence="10" key="1">
    <citation type="journal article" date="2020" name="mSystems">
        <title>Genome- and Community-Level Interaction Insights into Carbon Utilization and Element Cycling Functions of Hydrothermarchaeota in Hydrothermal Sediment.</title>
        <authorList>
            <person name="Zhou Z."/>
            <person name="Liu Y."/>
            <person name="Xu W."/>
            <person name="Pan J."/>
            <person name="Luo Z.H."/>
            <person name="Li M."/>
        </authorList>
    </citation>
    <scope>NUCLEOTIDE SEQUENCE [LARGE SCALE GENOMIC DNA]</scope>
    <source>
        <strain evidence="10">SpSt-769</strain>
    </source>
</reference>
<dbReference type="CDD" id="cd06582">
    <property type="entry name" value="TM_PBP1_LivH_like"/>
    <property type="match status" value="1"/>
</dbReference>
<dbReference type="GO" id="GO:0006865">
    <property type="term" value="P:amino acid transport"/>
    <property type="evidence" value="ECO:0007669"/>
    <property type="project" value="UniProtKB-KW"/>
</dbReference>
<keyword evidence="3" id="KW-1003">Cell membrane</keyword>
<comment type="similarity">
    <text evidence="8">Belongs to the binding-protein-dependent transport system permease family. LivHM subfamily.</text>
</comment>
<dbReference type="EMBL" id="DTGT01000267">
    <property type="protein sequence ID" value="HGH61330.1"/>
    <property type="molecule type" value="Genomic_DNA"/>
</dbReference>
<evidence type="ECO:0000313" key="10">
    <source>
        <dbReference type="EMBL" id="HGH61330.1"/>
    </source>
</evidence>
<evidence type="ECO:0000256" key="3">
    <source>
        <dbReference type="ARBA" id="ARBA00022475"/>
    </source>
</evidence>
<keyword evidence="5" id="KW-0029">Amino-acid transport</keyword>
<feature type="transmembrane region" description="Helical" evidence="9">
    <location>
        <begin position="99"/>
        <end position="118"/>
    </location>
</feature>
<keyword evidence="7 9" id="KW-0472">Membrane</keyword>
<dbReference type="InterPro" id="IPR052157">
    <property type="entry name" value="BCAA_transport_permease"/>
</dbReference>
<feature type="transmembrane region" description="Helical" evidence="9">
    <location>
        <begin position="222"/>
        <end position="248"/>
    </location>
</feature>
<dbReference type="PANTHER" id="PTHR11795:SF445">
    <property type="entry name" value="AMINO ACID ABC TRANSPORTER PERMEASE PROTEIN"/>
    <property type="match status" value="1"/>
</dbReference>
<dbReference type="PANTHER" id="PTHR11795">
    <property type="entry name" value="BRANCHED-CHAIN AMINO ACID TRANSPORT SYSTEM PERMEASE PROTEIN LIVH"/>
    <property type="match status" value="1"/>
</dbReference>
<evidence type="ECO:0000256" key="8">
    <source>
        <dbReference type="ARBA" id="ARBA00037998"/>
    </source>
</evidence>
<feature type="transmembrane region" description="Helical" evidence="9">
    <location>
        <begin position="68"/>
        <end position="87"/>
    </location>
</feature>
<feature type="transmembrane region" description="Helical" evidence="9">
    <location>
        <begin position="6"/>
        <end position="24"/>
    </location>
</feature>
<dbReference type="AlphaFoldDB" id="A0A7C4EUA7"/>
<dbReference type="Pfam" id="PF02653">
    <property type="entry name" value="BPD_transp_2"/>
    <property type="match status" value="1"/>
</dbReference>
<keyword evidence="6 9" id="KW-1133">Transmembrane helix</keyword>
<gene>
    <name evidence="10" type="ORF">ENV54_08540</name>
</gene>
<comment type="caution">
    <text evidence="10">The sequence shown here is derived from an EMBL/GenBank/DDBJ whole genome shotgun (WGS) entry which is preliminary data.</text>
</comment>
<dbReference type="InterPro" id="IPR001851">
    <property type="entry name" value="ABC_transp_permease"/>
</dbReference>
<feature type="transmembrane region" description="Helical" evidence="9">
    <location>
        <begin position="145"/>
        <end position="162"/>
    </location>
</feature>
<sequence length="292" mass="31507">MEVDAVLIQSILNGFLLGGVYAAYSAGFSLIFGVMGVVNLAHGELIMLGAFTSYWLFELLGIDPYLSLPFGFVFLFVFGYVIQKFIINRVIELPHIMSYILTFGIHLMVANVALQIWTHDFRSITTSYSGANAAFAGLNIPYSRLSTFVLALIIIALLWLFLERTETGRAIRATAMDKEVARIMGVNIREIYAITFGLGAGVTGLAGASISPFEIISPEMGLQYTISAFCVVVLGGMGYMPGVLWGGFILGIAQSLAVTYLNAGISIAVTFLLLFVMLVVRPTGIVGKGLVA</sequence>
<evidence type="ECO:0000256" key="2">
    <source>
        <dbReference type="ARBA" id="ARBA00022448"/>
    </source>
</evidence>
<proteinExistence type="inferred from homology"/>
<evidence type="ECO:0000256" key="9">
    <source>
        <dbReference type="SAM" id="Phobius"/>
    </source>
</evidence>
<evidence type="ECO:0000256" key="1">
    <source>
        <dbReference type="ARBA" id="ARBA00004651"/>
    </source>
</evidence>
<accession>A0A7C4EUA7</accession>
<evidence type="ECO:0000256" key="6">
    <source>
        <dbReference type="ARBA" id="ARBA00022989"/>
    </source>
</evidence>
<name>A0A7C4EUA7_9BACT</name>
<comment type="subcellular location">
    <subcellularLocation>
        <location evidence="1">Cell membrane</location>
        <topology evidence="1">Multi-pass membrane protein</topology>
    </subcellularLocation>
</comment>
<dbReference type="GO" id="GO:0005886">
    <property type="term" value="C:plasma membrane"/>
    <property type="evidence" value="ECO:0007669"/>
    <property type="project" value="UniProtKB-SubCell"/>
</dbReference>
<feature type="transmembrane region" description="Helical" evidence="9">
    <location>
        <begin position="191"/>
        <end position="210"/>
    </location>
</feature>
<feature type="transmembrane region" description="Helical" evidence="9">
    <location>
        <begin position="260"/>
        <end position="280"/>
    </location>
</feature>
<dbReference type="GO" id="GO:0022857">
    <property type="term" value="F:transmembrane transporter activity"/>
    <property type="evidence" value="ECO:0007669"/>
    <property type="project" value="InterPro"/>
</dbReference>
<evidence type="ECO:0000256" key="7">
    <source>
        <dbReference type="ARBA" id="ARBA00023136"/>
    </source>
</evidence>